<dbReference type="Proteomes" id="UP000800094">
    <property type="component" value="Unassembled WGS sequence"/>
</dbReference>
<dbReference type="EMBL" id="ML987218">
    <property type="protein sequence ID" value="KAF2240375.1"/>
    <property type="molecule type" value="Genomic_DNA"/>
</dbReference>
<keyword evidence="3" id="KW-1185">Reference proteome</keyword>
<accession>A0A6A6HQG5</accession>
<name>A0A6A6HQG5_9PLEO</name>
<gene>
    <name evidence="2" type="ORF">BU26DRAFT_572758</name>
</gene>
<dbReference type="RefSeq" id="XP_033675379.1">
    <property type="nucleotide sequence ID" value="XM_033834266.1"/>
</dbReference>
<sequence>MADIVAEEDECSISINSASSSWSSSEEAETETGRETLRAEVSENGQNDCDDAGSHSSLPGHEANVFPAFDPRSSGDDMLLWAFYETFFTFNTQLSVVNTAEHYLDGVATAAQVFVPILGMLINDHLRQAGTSFDSDMLDLLAGHIHGEVFERLNFFGDGITLLPPSTVWAEYLQDRAKISRPRPIEGKNFVIMDLLGKIQQRGNFQLKRYEYDEPPGSTLGEDRTGTETRSGGKEEGKRKARTGTEIKSRKLPGLREHAQIEEPDPDRFRWERVYDNHVPGPGAAQGPARAIHNIHRFWAAMQRLETKFPKLEEVEQEELLGRLEELAD</sequence>
<reference evidence="2" key="1">
    <citation type="journal article" date="2020" name="Stud. Mycol.">
        <title>101 Dothideomycetes genomes: a test case for predicting lifestyles and emergence of pathogens.</title>
        <authorList>
            <person name="Haridas S."/>
            <person name="Albert R."/>
            <person name="Binder M."/>
            <person name="Bloem J."/>
            <person name="Labutti K."/>
            <person name="Salamov A."/>
            <person name="Andreopoulos B."/>
            <person name="Baker S."/>
            <person name="Barry K."/>
            <person name="Bills G."/>
            <person name="Bluhm B."/>
            <person name="Cannon C."/>
            <person name="Castanera R."/>
            <person name="Culley D."/>
            <person name="Daum C."/>
            <person name="Ezra D."/>
            <person name="Gonzalez J."/>
            <person name="Henrissat B."/>
            <person name="Kuo A."/>
            <person name="Liang C."/>
            <person name="Lipzen A."/>
            <person name="Lutzoni F."/>
            <person name="Magnuson J."/>
            <person name="Mondo S."/>
            <person name="Nolan M."/>
            <person name="Ohm R."/>
            <person name="Pangilinan J."/>
            <person name="Park H.-J."/>
            <person name="Ramirez L."/>
            <person name="Alfaro M."/>
            <person name="Sun H."/>
            <person name="Tritt A."/>
            <person name="Yoshinaga Y."/>
            <person name="Zwiers L.-H."/>
            <person name="Turgeon B."/>
            <person name="Goodwin S."/>
            <person name="Spatafora J."/>
            <person name="Crous P."/>
            <person name="Grigoriev I."/>
        </authorList>
    </citation>
    <scope>NUCLEOTIDE SEQUENCE</scope>
    <source>
        <strain evidence="2">CBS 122368</strain>
    </source>
</reference>
<evidence type="ECO:0000256" key="1">
    <source>
        <dbReference type="SAM" id="MobiDB-lite"/>
    </source>
</evidence>
<feature type="compositionally biased region" description="Acidic residues" evidence="1">
    <location>
        <begin position="1"/>
        <end position="11"/>
    </location>
</feature>
<protein>
    <submittedName>
        <fullName evidence="2">Uncharacterized protein</fullName>
    </submittedName>
</protein>
<dbReference type="GeneID" id="54587596"/>
<proteinExistence type="predicted"/>
<dbReference type="AlphaFoldDB" id="A0A6A6HQG5"/>
<organism evidence="2 3">
    <name type="scientific">Trematosphaeria pertusa</name>
    <dbReference type="NCBI Taxonomy" id="390896"/>
    <lineage>
        <taxon>Eukaryota</taxon>
        <taxon>Fungi</taxon>
        <taxon>Dikarya</taxon>
        <taxon>Ascomycota</taxon>
        <taxon>Pezizomycotina</taxon>
        <taxon>Dothideomycetes</taxon>
        <taxon>Pleosporomycetidae</taxon>
        <taxon>Pleosporales</taxon>
        <taxon>Massarineae</taxon>
        <taxon>Trematosphaeriaceae</taxon>
        <taxon>Trematosphaeria</taxon>
    </lineage>
</organism>
<feature type="region of interest" description="Disordered" evidence="1">
    <location>
        <begin position="1"/>
        <end position="57"/>
    </location>
</feature>
<feature type="compositionally biased region" description="Basic and acidic residues" evidence="1">
    <location>
        <begin position="31"/>
        <end position="41"/>
    </location>
</feature>
<feature type="region of interest" description="Disordered" evidence="1">
    <location>
        <begin position="211"/>
        <end position="247"/>
    </location>
</feature>
<feature type="compositionally biased region" description="Low complexity" evidence="1">
    <location>
        <begin position="12"/>
        <end position="25"/>
    </location>
</feature>
<evidence type="ECO:0000313" key="2">
    <source>
        <dbReference type="EMBL" id="KAF2240375.1"/>
    </source>
</evidence>
<evidence type="ECO:0000313" key="3">
    <source>
        <dbReference type="Proteomes" id="UP000800094"/>
    </source>
</evidence>
<feature type="compositionally biased region" description="Basic and acidic residues" evidence="1">
    <location>
        <begin position="221"/>
        <end position="247"/>
    </location>
</feature>